<dbReference type="OrthoDB" id="9800375at2"/>
<reference evidence="6 7" key="1">
    <citation type="submission" date="2018-03" db="EMBL/GenBank/DDBJ databases">
        <title>Bacillus urumqiensis sp. nov., a moderately haloalkaliphilic bacterium isolated from a salt lake.</title>
        <authorList>
            <person name="Zhao B."/>
            <person name="Liao Z."/>
        </authorList>
    </citation>
    <scope>NUCLEOTIDE SEQUENCE [LARGE SCALE GENOMIC DNA]</scope>
    <source>
        <strain evidence="6 7">BZ-SZ-XJ18</strain>
    </source>
</reference>
<organism evidence="6 7">
    <name type="scientific">Alkalicoccus urumqiensis</name>
    <name type="common">Bacillus urumqiensis</name>
    <dbReference type="NCBI Taxonomy" id="1548213"/>
    <lineage>
        <taxon>Bacteria</taxon>
        <taxon>Bacillati</taxon>
        <taxon>Bacillota</taxon>
        <taxon>Bacilli</taxon>
        <taxon>Bacillales</taxon>
        <taxon>Bacillaceae</taxon>
        <taxon>Alkalicoccus</taxon>
    </lineage>
</organism>
<comment type="subcellular location">
    <subcellularLocation>
        <location evidence="2">Bacterial flagellum basal body</location>
    </subcellularLocation>
</comment>
<keyword evidence="2" id="KW-0975">Bacterial flagellum</keyword>
<evidence type="ECO:0000256" key="1">
    <source>
        <dbReference type="ARBA" id="ARBA00009677"/>
    </source>
</evidence>
<evidence type="ECO:0000256" key="2">
    <source>
        <dbReference type="RuleBase" id="RU362116"/>
    </source>
</evidence>
<dbReference type="Pfam" id="PF06429">
    <property type="entry name" value="Flg_bbr_C"/>
    <property type="match status" value="1"/>
</dbReference>
<keyword evidence="7" id="KW-1185">Reference proteome</keyword>
<dbReference type="InterPro" id="IPR020013">
    <property type="entry name" value="Flagellar_FlgE/F/G"/>
</dbReference>
<sequence length="272" mass="29883">MLRGLYTAGSGMIAQQRRQEMLTNNMSNLETPGYKADQSSLRKFPNMIATEMSKHNQPFSRPQIGELTTGVYMQDIHPNFRQGDVQETGNSTDAALFQSTVPETEDGGPALLAYEVQNDDGDIRYTRTSSFTVDGAGLLTTNNGHYVLGTDGEPIEAGSEEIVITDDGTVTDTEGIELGQLNVALIPDPSQLVKEGGDLLRYDGEEAIGTAVGNDEAQYQIQQGFVERSNVDPRQTMTELMTTMRTFELNQKALQAYDQSLERTVNDVGRIQ</sequence>
<dbReference type="InterPro" id="IPR001444">
    <property type="entry name" value="Flag_bb_rod_N"/>
</dbReference>
<proteinExistence type="inferred from homology"/>
<evidence type="ECO:0000313" key="6">
    <source>
        <dbReference type="EMBL" id="PRO65776.1"/>
    </source>
</evidence>
<feature type="domain" description="Flagellar basal body rod protein N-terminal" evidence="3">
    <location>
        <begin position="5"/>
        <end position="35"/>
    </location>
</feature>
<dbReference type="NCBIfam" id="TIGR03506">
    <property type="entry name" value="FlgEFG_subfam"/>
    <property type="match status" value="1"/>
</dbReference>
<dbReference type="SUPFAM" id="SSF117143">
    <property type="entry name" value="Flagellar hook protein flgE"/>
    <property type="match status" value="1"/>
</dbReference>
<keyword evidence="6" id="KW-0966">Cell projection</keyword>
<dbReference type="RefSeq" id="WP_105958872.1">
    <property type="nucleotide sequence ID" value="NZ_PVNS01000006.1"/>
</dbReference>
<evidence type="ECO:0000259" key="4">
    <source>
        <dbReference type="Pfam" id="PF06429"/>
    </source>
</evidence>
<accession>A0A2P6MHL2</accession>
<dbReference type="Pfam" id="PF22692">
    <property type="entry name" value="LlgE_F_G_D1"/>
    <property type="match status" value="1"/>
</dbReference>
<evidence type="ECO:0000313" key="7">
    <source>
        <dbReference type="Proteomes" id="UP000243650"/>
    </source>
</evidence>
<feature type="domain" description="Flagellar hook protein FlgE/F/G-like D1" evidence="5">
    <location>
        <begin position="115"/>
        <end position="171"/>
    </location>
</feature>
<dbReference type="InterPro" id="IPR010930">
    <property type="entry name" value="Flg_bb/hook_C_dom"/>
</dbReference>
<dbReference type="Proteomes" id="UP000243650">
    <property type="component" value="Unassembled WGS sequence"/>
</dbReference>
<dbReference type="GO" id="GO:0009425">
    <property type="term" value="C:bacterial-type flagellum basal body"/>
    <property type="evidence" value="ECO:0007669"/>
    <property type="project" value="UniProtKB-SubCell"/>
</dbReference>
<evidence type="ECO:0000259" key="5">
    <source>
        <dbReference type="Pfam" id="PF22692"/>
    </source>
</evidence>
<dbReference type="InterPro" id="IPR053967">
    <property type="entry name" value="LlgE_F_G-like_D1"/>
</dbReference>
<comment type="similarity">
    <text evidence="1 2">Belongs to the flagella basal body rod proteins family.</text>
</comment>
<dbReference type="PROSITE" id="PS00588">
    <property type="entry name" value="FLAGELLA_BB_ROD"/>
    <property type="match status" value="1"/>
</dbReference>
<dbReference type="Pfam" id="PF00460">
    <property type="entry name" value="Flg_bb_rod"/>
    <property type="match status" value="1"/>
</dbReference>
<keyword evidence="6" id="KW-0969">Cilium</keyword>
<dbReference type="PANTHER" id="PTHR30435">
    <property type="entry name" value="FLAGELLAR PROTEIN"/>
    <property type="match status" value="1"/>
</dbReference>
<gene>
    <name evidence="6" type="ORF">C6I21_07720</name>
</gene>
<dbReference type="InterPro" id="IPR019776">
    <property type="entry name" value="Flagellar_basal_body_rod_CS"/>
</dbReference>
<comment type="caution">
    <text evidence="6">The sequence shown here is derived from an EMBL/GenBank/DDBJ whole genome shotgun (WGS) entry which is preliminary data.</text>
</comment>
<dbReference type="GO" id="GO:0071978">
    <property type="term" value="P:bacterial-type flagellum-dependent swarming motility"/>
    <property type="evidence" value="ECO:0007669"/>
    <property type="project" value="TreeGrafter"/>
</dbReference>
<evidence type="ECO:0000259" key="3">
    <source>
        <dbReference type="Pfam" id="PF00460"/>
    </source>
</evidence>
<name>A0A2P6MHL2_ALKUR</name>
<dbReference type="AlphaFoldDB" id="A0A2P6MHL2"/>
<feature type="domain" description="Flagellar basal-body/hook protein C-terminal" evidence="4">
    <location>
        <begin position="222"/>
        <end position="266"/>
    </location>
</feature>
<keyword evidence="6" id="KW-0282">Flagellum</keyword>
<dbReference type="InterPro" id="IPR037925">
    <property type="entry name" value="FlgE/F/G-like"/>
</dbReference>
<protein>
    <submittedName>
        <fullName evidence="6">Flagellar biosynthesis protein FlgC</fullName>
    </submittedName>
</protein>
<dbReference type="EMBL" id="PVNS01000006">
    <property type="protein sequence ID" value="PRO65776.1"/>
    <property type="molecule type" value="Genomic_DNA"/>
</dbReference>
<dbReference type="PANTHER" id="PTHR30435:SF19">
    <property type="entry name" value="FLAGELLAR BASAL-BODY ROD PROTEIN FLGG"/>
    <property type="match status" value="1"/>
</dbReference>